<proteinExistence type="predicted"/>
<feature type="domain" description="Aminotransferase class V" evidence="1">
    <location>
        <begin position="56"/>
        <end position="363"/>
    </location>
</feature>
<sequence length="377" mass="39971">MSADLDSAAFRDRFPQLRTSAYLNSCSLSPLSVDVSAALSSMTAAMTGEPVAWAVFEQTLEQARAAFAQLVHAPMDNVAVLPNASVAAFQVASTRDLSARPRIMALPGEFPSLGQVWQAQRSRGADVTRLPDLTCTELAAPCAERMDEDVALVCLASVNYLDSARRPVAEVVKAAHQAGAQVLVDAYQSAGVEPIDVDELGCDFLLAGTSKYLLGLPGVAFLYVREPERGLPPSLTGWFGRPPTDRFDPRSTAPAPGAARFETGTPAVPSVYAALAGLRLLERLDLAAVRRHVEDLTAFGHALLTDLGLEVVGPARAAERGAHLAVAVPDPLATAARLAERGVVVSVRAHVVRLACHYFTTEEDLRRAGRALAALAT</sequence>
<dbReference type="InterPro" id="IPR015424">
    <property type="entry name" value="PyrdxlP-dep_Trfase"/>
</dbReference>
<name>A0A1I3MZV0_9ACTN</name>
<dbReference type="InterPro" id="IPR015421">
    <property type="entry name" value="PyrdxlP-dep_Trfase_major"/>
</dbReference>
<accession>A0A1I3MZV0</accession>
<protein>
    <submittedName>
        <fullName evidence="2">Selenocysteine lyase/Cysteine desulfurase</fullName>
    </submittedName>
</protein>
<evidence type="ECO:0000259" key="1">
    <source>
        <dbReference type="Pfam" id="PF00266"/>
    </source>
</evidence>
<reference evidence="3" key="1">
    <citation type="submission" date="2016-10" db="EMBL/GenBank/DDBJ databases">
        <authorList>
            <person name="Varghese N."/>
            <person name="Submissions S."/>
        </authorList>
    </citation>
    <scope>NUCLEOTIDE SEQUENCE [LARGE SCALE GENOMIC DNA]</scope>
    <source>
        <strain evidence="3">CGMCC 4.2126</strain>
    </source>
</reference>
<dbReference type="PANTHER" id="PTHR43586">
    <property type="entry name" value="CYSTEINE DESULFURASE"/>
    <property type="match status" value="1"/>
</dbReference>
<dbReference type="PANTHER" id="PTHR43586:SF15">
    <property type="entry name" value="BLR3095 PROTEIN"/>
    <property type="match status" value="1"/>
</dbReference>
<dbReference type="InterPro" id="IPR015422">
    <property type="entry name" value="PyrdxlP-dep_Trfase_small"/>
</dbReference>
<dbReference type="GO" id="GO:0016829">
    <property type="term" value="F:lyase activity"/>
    <property type="evidence" value="ECO:0007669"/>
    <property type="project" value="UniProtKB-KW"/>
</dbReference>
<keyword evidence="2" id="KW-0456">Lyase</keyword>
<dbReference type="Gene3D" id="3.90.1150.10">
    <property type="entry name" value="Aspartate Aminotransferase, domain 1"/>
    <property type="match status" value="1"/>
</dbReference>
<dbReference type="SUPFAM" id="SSF53383">
    <property type="entry name" value="PLP-dependent transferases"/>
    <property type="match status" value="1"/>
</dbReference>
<dbReference type="Proteomes" id="UP000199111">
    <property type="component" value="Unassembled WGS sequence"/>
</dbReference>
<gene>
    <name evidence="2" type="ORF">SAMN05216275_10665</name>
</gene>
<dbReference type="EMBL" id="FOQY01000006">
    <property type="protein sequence ID" value="SFJ02501.1"/>
    <property type="molecule type" value="Genomic_DNA"/>
</dbReference>
<keyword evidence="3" id="KW-1185">Reference proteome</keyword>
<evidence type="ECO:0000313" key="2">
    <source>
        <dbReference type="EMBL" id="SFJ02501.1"/>
    </source>
</evidence>
<dbReference type="AlphaFoldDB" id="A0A1I3MZV0"/>
<organism evidence="2 3">
    <name type="scientific">Streptosporangium canum</name>
    <dbReference type="NCBI Taxonomy" id="324952"/>
    <lineage>
        <taxon>Bacteria</taxon>
        <taxon>Bacillati</taxon>
        <taxon>Actinomycetota</taxon>
        <taxon>Actinomycetes</taxon>
        <taxon>Streptosporangiales</taxon>
        <taxon>Streptosporangiaceae</taxon>
        <taxon>Streptosporangium</taxon>
    </lineage>
</organism>
<evidence type="ECO:0000313" key="3">
    <source>
        <dbReference type="Proteomes" id="UP000199111"/>
    </source>
</evidence>
<dbReference type="InterPro" id="IPR000192">
    <property type="entry name" value="Aminotrans_V_dom"/>
</dbReference>
<dbReference type="Gene3D" id="3.40.640.10">
    <property type="entry name" value="Type I PLP-dependent aspartate aminotransferase-like (Major domain)"/>
    <property type="match status" value="1"/>
</dbReference>
<dbReference type="Pfam" id="PF00266">
    <property type="entry name" value="Aminotran_5"/>
    <property type="match status" value="1"/>
</dbReference>